<name>A0A934PKG0_9FLAO</name>
<dbReference type="PANTHER" id="PTHR46124:SF2">
    <property type="entry name" value="D-AMINOACYL-TRNA DEACYLASE"/>
    <property type="match status" value="1"/>
</dbReference>
<dbReference type="EMBL" id="JAEHFV010000001">
    <property type="protein sequence ID" value="MBK0368994.1"/>
    <property type="molecule type" value="Genomic_DNA"/>
</dbReference>
<sequence length="218" mass="25069">MLFFNLHTHSSTKQNDVLELVNQCPHEFEASFDAYSIGIHPWYIQENRVDSDLKLIEEKLTTPTCLAIGECGLDKKIQIPLQLQETVFEKQLLLAERFQKPVIIHCVAAFQEIIAIKKKLKISVPMVVHGFSKNQQTAKQLLENDFYLSFGKNLIQNSKLESVFKEIPLNRIFLETDMMDVSIESVYELASKFKNIPILAMQQAIAENVERVFKIANK</sequence>
<gene>
    <name evidence="2" type="ORF">I5M07_04015</name>
</gene>
<keyword evidence="1" id="KW-0479">Metal-binding</keyword>
<dbReference type="PIRSF" id="PIRSF005902">
    <property type="entry name" value="DNase_TatD"/>
    <property type="match status" value="1"/>
</dbReference>
<dbReference type="GO" id="GO:0046872">
    <property type="term" value="F:metal ion binding"/>
    <property type="evidence" value="ECO:0007669"/>
    <property type="project" value="UniProtKB-KW"/>
</dbReference>
<dbReference type="Pfam" id="PF01026">
    <property type="entry name" value="TatD_DNase"/>
    <property type="match status" value="1"/>
</dbReference>
<evidence type="ECO:0000313" key="2">
    <source>
        <dbReference type="EMBL" id="MBK0368994.1"/>
    </source>
</evidence>
<feature type="binding site" evidence="1">
    <location>
        <position position="177"/>
    </location>
    <ligand>
        <name>a divalent metal cation</name>
        <dbReference type="ChEBI" id="CHEBI:60240"/>
        <label>1</label>
    </ligand>
</feature>
<protein>
    <submittedName>
        <fullName evidence="2">TatD family hydrolase</fullName>
    </submittedName>
</protein>
<proteinExistence type="predicted"/>
<organism evidence="2 3">
    <name type="scientific">Flavobacterium agrisoli</name>
    <dbReference type="NCBI Taxonomy" id="2793066"/>
    <lineage>
        <taxon>Bacteria</taxon>
        <taxon>Pseudomonadati</taxon>
        <taxon>Bacteroidota</taxon>
        <taxon>Flavobacteriia</taxon>
        <taxon>Flavobacteriales</taxon>
        <taxon>Flavobacteriaceae</taxon>
        <taxon>Flavobacterium</taxon>
    </lineage>
</organism>
<reference evidence="2" key="1">
    <citation type="submission" date="2020-12" db="EMBL/GenBank/DDBJ databases">
        <title>Bacterial novel species Flavobacterium sp. SE-1-e isolated from soil.</title>
        <authorList>
            <person name="Jung H.-Y."/>
        </authorList>
    </citation>
    <scope>NUCLEOTIDE SEQUENCE</scope>
    <source>
        <strain evidence="2">SE-1-e</strain>
    </source>
</reference>
<dbReference type="AlphaFoldDB" id="A0A934PKG0"/>
<dbReference type="Gene3D" id="3.20.20.140">
    <property type="entry name" value="Metal-dependent hydrolases"/>
    <property type="match status" value="1"/>
</dbReference>
<dbReference type="Proteomes" id="UP000609172">
    <property type="component" value="Unassembled WGS sequence"/>
</dbReference>
<accession>A0A934PKG0</accession>
<dbReference type="InterPro" id="IPR001130">
    <property type="entry name" value="TatD-like"/>
</dbReference>
<dbReference type="SUPFAM" id="SSF51556">
    <property type="entry name" value="Metallo-dependent hydrolases"/>
    <property type="match status" value="1"/>
</dbReference>
<keyword evidence="3" id="KW-1185">Reference proteome</keyword>
<dbReference type="RefSeq" id="WP_200104906.1">
    <property type="nucleotide sequence ID" value="NZ_JAEHFV010000001.1"/>
</dbReference>
<feature type="binding site" evidence="1">
    <location>
        <position position="129"/>
    </location>
    <ligand>
        <name>a divalent metal cation</name>
        <dbReference type="ChEBI" id="CHEBI:60240"/>
        <label>2</label>
    </ligand>
</feature>
<feature type="binding site" evidence="1">
    <location>
        <position position="70"/>
    </location>
    <ligand>
        <name>a divalent metal cation</name>
        <dbReference type="ChEBI" id="CHEBI:60240"/>
        <label>1</label>
    </ligand>
</feature>
<dbReference type="PANTHER" id="PTHR46124">
    <property type="entry name" value="D-AMINOACYL-TRNA DEACYLASE"/>
    <property type="match status" value="1"/>
</dbReference>
<feature type="binding site" evidence="1">
    <location>
        <position position="105"/>
    </location>
    <ligand>
        <name>a divalent metal cation</name>
        <dbReference type="ChEBI" id="CHEBI:60240"/>
        <label>2</label>
    </ligand>
</feature>
<evidence type="ECO:0000256" key="1">
    <source>
        <dbReference type="PIRSR" id="PIRSR005902-1"/>
    </source>
</evidence>
<dbReference type="InterPro" id="IPR032466">
    <property type="entry name" value="Metal_Hydrolase"/>
</dbReference>
<dbReference type="GO" id="GO:0016788">
    <property type="term" value="F:hydrolase activity, acting on ester bonds"/>
    <property type="evidence" value="ECO:0007669"/>
    <property type="project" value="InterPro"/>
</dbReference>
<comment type="caution">
    <text evidence="2">The sequence shown here is derived from an EMBL/GenBank/DDBJ whole genome shotgun (WGS) entry which is preliminary data.</text>
</comment>
<evidence type="ECO:0000313" key="3">
    <source>
        <dbReference type="Proteomes" id="UP000609172"/>
    </source>
</evidence>
<keyword evidence="2" id="KW-0378">Hydrolase</keyword>